<dbReference type="Proteomes" id="UP000813824">
    <property type="component" value="Unassembled WGS sequence"/>
</dbReference>
<dbReference type="PANTHER" id="PTHR45033:SF3">
    <property type="entry name" value="DEHYDROGENASE, PUTATIVE (AFU_ORTHOLOGUE AFUA_2G13270)-RELATED"/>
    <property type="match status" value="1"/>
</dbReference>
<dbReference type="AlphaFoldDB" id="A0A8K0XUD7"/>
<evidence type="ECO:0000259" key="1">
    <source>
        <dbReference type="SMART" id="SM00829"/>
    </source>
</evidence>
<organism evidence="2 3">
    <name type="scientific">Cristinia sonorae</name>
    <dbReference type="NCBI Taxonomy" id="1940300"/>
    <lineage>
        <taxon>Eukaryota</taxon>
        <taxon>Fungi</taxon>
        <taxon>Dikarya</taxon>
        <taxon>Basidiomycota</taxon>
        <taxon>Agaricomycotina</taxon>
        <taxon>Agaricomycetes</taxon>
        <taxon>Agaricomycetidae</taxon>
        <taxon>Agaricales</taxon>
        <taxon>Pleurotineae</taxon>
        <taxon>Stephanosporaceae</taxon>
        <taxon>Cristinia</taxon>
    </lineage>
</organism>
<gene>
    <name evidence="2" type="ORF">BXZ70DRAFT_915626</name>
</gene>
<keyword evidence="3" id="KW-1185">Reference proteome</keyword>
<dbReference type="EMBL" id="JAEVFJ010000002">
    <property type="protein sequence ID" value="KAH8106922.1"/>
    <property type="molecule type" value="Genomic_DNA"/>
</dbReference>
<dbReference type="SUPFAM" id="SSF50129">
    <property type="entry name" value="GroES-like"/>
    <property type="match status" value="1"/>
</dbReference>
<dbReference type="InterPro" id="IPR036291">
    <property type="entry name" value="NAD(P)-bd_dom_sf"/>
</dbReference>
<comment type="caution">
    <text evidence="2">The sequence shown here is derived from an EMBL/GenBank/DDBJ whole genome shotgun (WGS) entry which is preliminary data.</text>
</comment>
<reference evidence="2" key="1">
    <citation type="journal article" date="2021" name="New Phytol.">
        <title>Evolutionary innovations through gain and loss of genes in the ectomycorrhizal Boletales.</title>
        <authorList>
            <person name="Wu G."/>
            <person name="Miyauchi S."/>
            <person name="Morin E."/>
            <person name="Kuo A."/>
            <person name="Drula E."/>
            <person name="Varga T."/>
            <person name="Kohler A."/>
            <person name="Feng B."/>
            <person name="Cao Y."/>
            <person name="Lipzen A."/>
            <person name="Daum C."/>
            <person name="Hundley H."/>
            <person name="Pangilinan J."/>
            <person name="Johnson J."/>
            <person name="Barry K."/>
            <person name="LaButti K."/>
            <person name="Ng V."/>
            <person name="Ahrendt S."/>
            <person name="Min B."/>
            <person name="Choi I.G."/>
            <person name="Park H."/>
            <person name="Plett J.M."/>
            <person name="Magnuson J."/>
            <person name="Spatafora J.W."/>
            <person name="Nagy L.G."/>
            <person name="Henrissat B."/>
            <person name="Grigoriev I.V."/>
            <person name="Yang Z.L."/>
            <person name="Xu J."/>
            <person name="Martin F.M."/>
        </authorList>
    </citation>
    <scope>NUCLEOTIDE SEQUENCE</scope>
    <source>
        <strain evidence="2">KKN 215</strain>
    </source>
</reference>
<dbReference type="SUPFAM" id="SSF51735">
    <property type="entry name" value="NAD(P)-binding Rossmann-fold domains"/>
    <property type="match status" value="1"/>
</dbReference>
<sequence length="378" mass="40759">MPQRIPQTTRVLVVQKSSNAKPVYPNDAFLTEWPIPQPEQLTKEQILVRINAVSFNYRDLWIRKGLYPGIKPGSAYGADGAGVVVASGIAQDPLMNQRVFLVPMRGWETNPEAPETRFTILGGGGDMAPLGTFAQYAVVERDQVILTPPHVDDEHISAFPVGGVTAWRAVSINAKVQKGQNVLITGIGGGVALIALQLCLARGANVYVTSGSEDKIRKAVNLGAKGGVNYKDKDWPAKLSKLIKEHSKASGNLESDEELSAVIDSAGGDIMGQVSKYLKHGGKVVIYGMTASPKVIMTMREVLKNQQLLGSTMGSHQDLIDATNFIAEHKIVPVVSHVLDGLESAEEGFKLVQSSDHFGKVVMRIRHGGGEKEAHAKL</sequence>
<dbReference type="InterPro" id="IPR013149">
    <property type="entry name" value="ADH-like_C"/>
</dbReference>
<dbReference type="Gene3D" id="3.90.180.10">
    <property type="entry name" value="Medium-chain alcohol dehydrogenases, catalytic domain"/>
    <property type="match status" value="1"/>
</dbReference>
<dbReference type="Pfam" id="PF08240">
    <property type="entry name" value="ADH_N"/>
    <property type="match status" value="1"/>
</dbReference>
<dbReference type="InterPro" id="IPR052711">
    <property type="entry name" value="Zinc_ADH-like"/>
</dbReference>
<accession>A0A8K0XUD7</accession>
<evidence type="ECO:0000313" key="3">
    <source>
        <dbReference type="Proteomes" id="UP000813824"/>
    </source>
</evidence>
<dbReference type="InterPro" id="IPR020843">
    <property type="entry name" value="ER"/>
</dbReference>
<dbReference type="GO" id="GO:0016491">
    <property type="term" value="F:oxidoreductase activity"/>
    <property type="evidence" value="ECO:0007669"/>
    <property type="project" value="InterPro"/>
</dbReference>
<dbReference type="SMART" id="SM00829">
    <property type="entry name" value="PKS_ER"/>
    <property type="match status" value="1"/>
</dbReference>
<dbReference type="InterPro" id="IPR013154">
    <property type="entry name" value="ADH-like_N"/>
</dbReference>
<proteinExistence type="predicted"/>
<dbReference type="OrthoDB" id="1706066at2759"/>
<evidence type="ECO:0000313" key="2">
    <source>
        <dbReference type="EMBL" id="KAH8106922.1"/>
    </source>
</evidence>
<dbReference type="Pfam" id="PF00107">
    <property type="entry name" value="ADH_zinc_N"/>
    <property type="match status" value="1"/>
</dbReference>
<name>A0A8K0XUD7_9AGAR</name>
<dbReference type="Gene3D" id="3.40.50.720">
    <property type="entry name" value="NAD(P)-binding Rossmann-like Domain"/>
    <property type="match status" value="1"/>
</dbReference>
<dbReference type="PANTHER" id="PTHR45033">
    <property type="match status" value="1"/>
</dbReference>
<feature type="domain" description="Enoyl reductase (ER)" evidence="1">
    <location>
        <begin position="28"/>
        <end position="363"/>
    </location>
</feature>
<dbReference type="InterPro" id="IPR011032">
    <property type="entry name" value="GroES-like_sf"/>
</dbReference>
<protein>
    <recommendedName>
        <fullName evidence="1">Enoyl reductase (ER) domain-containing protein</fullName>
    </recommendedName>
</protein>